<evidence type="ECO:0000256" key="1">
    <source>
        <dbReference type="SAM" id="MobiDB-lite"/>
    </source>
</evidence>
<evidence type="ECO:0000313" key="3">
    <source>
        <dbReference type="Proteomes" id="UP001157117"/>
    </source>
</evidence>
<accession>A0ABQ6EDV2</accession>
<evidence type="ECO:0000313" key="2">
    <source>
        <dbReference type="EMBL" id="GLT05947.1"/>
    </source>
</evidence>
<organism evidence="2 3">
    <name type="scientific">Sphingomonas psychrolutea</name>
    <dbReference type="NCBI Taxonomy" id="1259676"/>
    <lineage>
        <taxon>Bacteria</taxon>
        <taxon>Pseudomonadati</taxon>
        <taxon>Pseudomonadota</taxon>
        <taxon>Alphaproteobacteria</taxon>
        <taxon>Sphingomonadales</taxon>
        <taxon>Sphingomonadaceae</taxon>
        <taxon>Sphingomonas</taxon>
    </lineage>
</organism>
<keyword evidence="3" id="KW-1185">Reference proteome</keyword>
<comment type="caution">
    <text evidence="2">The sequence shown here is derived from an EMBL/GenBank/DDBJ whole genome shotgun (WGS) entry which is preliminary data.</text>
</comment>
<feature type="compositionally biased region" description="Basic and acidic residues" evidence="1">
    <location>
        <begin position="78"/>
        <end position="90"/>
    </location>
</feature>
<protein>
    <submittedName>
        <fullName evidence="2">Uncharacterized protein</fullName>
    </submittedName>
</protein>
<proteinExistence type="predicted"/>
<dbReference type="EMBL" id="BSPT01000030">
    <property type="protein sequence ID" value="GLT05947.1"/>
    <property type="molecule type" value="Genomic_DNA"/>
</dbReference>
<dbReference type="Proteomes" id="UP001157117">
    <property type="component" value="Unassembled WGS sequence"/>
</dbReference>
<name>A0ABQ6EDV2_9SPHN</name>
<feature type="region of interest" description="Disordered" evidence="1">
    <location>
        <begin position="45"/>
        <end position="90"/>
    </location>
</feature>
<sequence length="90" mass="9858">MKGGKEPGRRSVLLPTRALNRCLRHPGYSFFAGLSAPLVLHSRDARPQLRQSGRSAVLEVSSRKMKTGRAGKAPVRNSLDKDKSHADHEG</sequence>
<reference evidence="3" key="1">
    <citation type="journal article" date="2019" name="Int. J. Syst. Evol. Microbiol.">
        <title>The Global Catalogue of Microorganisms (GCM) 10K type strain sequencing project: providing services to taxonomists for standard genome sequencing and annotation.</title>
        <authorList>
            <consortium name="The Broad Institute Genomics Platform"/>
            <consortium name="The Broad Institute Genome Sequencing Center for Infectious Disease"/>
            <person name="Wu L."/>
            <person name="Ma J."/>
        </authorList>
    </citation>
    <scope>NUCLEOTIDE SEQUENCE [LARGE SCALE GENOMIC DNA]</scope>
    <source>
        <strain evidence="3">NBRC 109639</strain>
    </source>
</reference>
<gene>
    <name evidence="2" type="ORF">GCM10007926_28790</name>
</gene>